<keyword evidence="1" id="KW-0472">Membrane</keyword>
<evidence type="ECO:0000313" key="2">
    <source>
        <dbReference type="EMBL" id="KAF9506425.1"/>
    </source>
</evidence>
<gene>
    <name evidence="2" type="ORF">BS47DRAFT_433516</name>
</gene>
<proteinExistence type="predicted"/>
<evidence type="ECO:0000256" key="1">
    <source>
        <dbReference type="SAM" id="Phobius"/>
    </source>
</evidence>
<dbReference type="Proteomes" id="UP000886523">
    <property type="component" value="Unassembled WGS sequence"/>
</dbReference>
<organism evidence="2 3">
    <name type="scientific">Hydnum rufescens UP504</name>
    <dbReference type="NCBI Taxonomy" id="1448309"/>
    <lineage>
        <taxon>Eukaryota</taxon>
        <taxon>Fungi</taxon>
        <taxon>Dikarya</taxon>
        <taxon>Basidiomycota</taxon>
        <taxon>Agaricomycotina</taxon>
        <taxon>Agaricomycetes</taxon>
        <taxon>Cantharellales</taxon>
        <taxon>Hydnaceae</taxon>
        <taxon>Hydnum</taxon>
    </lineage>
</organism>
<feature type="transmembrane region" description="Helical" evidence="1">
    <location>
        <begin position="133"/>
        <end position="154"/>
    </location>
</feature>
<comment type="caution">
    <text evidence="2">The sequence shown here is derived from an EMBL/GenBank/DDBJ whole genome shotgun (WGS) entry which is preliminary data.</text>
</comment>
<keyword evidence="3" id="KW-1185">Reference proteome</keyword>
<name>A0A9P6DQA1_9AGAM</name>
<protein>
    <submittedName>
        <fullName evidence="2">Uncharacterized protein</fullName>
    </submittedName>
</protein>
<feature type="transmembrane region" description="Helical" evidence="1">
    <location>
        <begin position="211"/>
        <end position="233"/>
    </location>
</feature>
<feature type="transmembrane region" description="Helical" evidence="1">
    <location>
        <begin position="166"/>
        <end position="191"/>
    </location>
</feature>
<dbReference type="AlphaFoldDB" id="A0A9P6DQA1"/>
<keyword evidence="1" id="KW-0812">Transmembrane</keyword>
<accession>A0A9P6DQA1</accession>
<sequence length="312" mass="35646">MFLIVIRRLSSSVHCSSHPLLRVKAYTVTRPPIERITRPDYNSTTPSDTSTRTTRSISFSYFSPYCLFKMNLYKLAQGKYHVRHIIFASNNHLDVFRANPQLHLAILLLASAHLPVLIPSFESTFRWRTALRLSPVVLFASSPSLIIPSSPYCLLSTTHFRYPHRVSHIGSLFLPRTTLFSFFLTFLSWVLSWHTSTPDKGHCCFAISPDVLFHLILTPLTAASSTCLSRILLAHAHIFFLPFVSEPTPRSFRFLKPRHTPTPHLSKTVKHCNSSRKSLSLTTKILQCLQILRHSSSHWSYAAFIVCICRRV</sequence>
<dbReference type="EMBL" id="MU129111">
    <property type="protein sequence ID" value="KAF9506425.1"/>
    <property type="molecule type" value="Genomic_DNA"/>
</dbReference>
<reference evidence="2" key="1">
    <citation type="journal article" date="2020" name="Nat. Commun.">
        <title>Large-scale genome sequencing of mycorrhizal fungi provides insights into the early evolution of symbiotic traits.</title>
        <authorList>
            <person name="Miyauchi S."/>
            <person name="Kiss E."/>
            <person name="Kuo A."/>
            <person name="Drula E."/>
            <person name="Kohler A."/>
            <person name="Sanchez-Garcia M."/>
            <person name="Morin E."/>
            <person name="Andreopoulos B."/>
            <person name="Barry K.W."/>
            <person name="Bonito G."/>
            <person name="Buee M."/>
            <person name="Carver A."/>
            <person name="Chen C."/>
            <person name="Cichocki N."/>
            <person name="Clum A."/>
            <person name="Culley D."/>
            <person name="Crous P.W."/>
            <person name="Fauchery L."/>
            <person name="Girlanda M."/>
            <person name="Hayes R.D."/>
            <person name="Keri Z."/>
            <person name="LaButti K."/>
            <person name="Lipzen A."/>
            <person name="Lombard V."/>
            <person name="Magnuson J."/>
            <person name="Maillard F."/>
            <person name="Murat C."/>
            <person name="Nolan M."/>
            <person name="Ohm R.A."/>
            <person name="Pangilinan J."/>
            <person name="Pereira M.F."/>
            <person name="Perotto S."/>
            <person name="Peter M."/>
            <person name="Pfister S."/>
            <person name="Riley R."/>
            <person name="Sitrit Y."/>
            <person name="Stielow J.B."/>
            <person name="Szollosi G."/>
            <person name="Zifcakova L."/>
            <person name="Stursova M."/>
            <person name="Spatafora J.W."/>
            <person name="Tedersoo L."/>
            <person name="Vaario L.M."/>
            <person name="Yamada A."/>
            <person name="Yan M."/>
            <person name="Wang P."/>
            <person name="Xu J."/>
            <person name="Bruns T."/>
            <person name="Baldrian P."/>
            <person name="Vilgalys R."/>
            <person name="Dunand C."/>
            <person name="Henrissat B."/>
            <person name="Grigoriev I.V."/>
            <person name="Hibbett D."/>
            <person name="Nagy L.G."/>
            <person name="Martin F.M."/>
        </authorList>
    </citation>
    <scope>NUCLEOTIDE SEQUENCE</scope>
    <source>
        <strain evidence="2">UP504</strain>
    </source>
</reference>
<keyword evidence="1" id="KW-1133">Transmembrane helix</keyword>
<evidence type="ECO:0000313" key="3">
    <source>
        <dbReference type="Proteomes" id="UP000886523"/>
    </source>
</evidence>